<keyword evidence="1 6" id="KW-0597">Phosphoprotein</keyword>
<dbReference type="Gene3D" id="3.40.50.2300">
    <property type="match status" value="1"/>
</dbReference>
<dbReference type="PROSITE" id="PS50110">
    <property type="entry name" value="RESPONSE_REGULATORY"/>
    <property type="match status" value="1"/>
</dbReference>
<gene>
    <name evidence="10" type="ORF">PACILC2_39630</name>
</gene>
<dbReference type="InterPro" id="IPR039420">
    <property type="entry name" value="WalR-like"/>
</dbReference>
<dbReference type="CDD" id="cd00383">
    <property type="entry name" value="trans_reg_C"/>
    <property type="match status" value="1"/>
</dbReference>
<dbReference type="GO" id="GO:0003677">
    <property type="term" value="F:DNA binding"/>
    <property type="evidence" value="ECO:0007669"/>
    <property type="project" value="UniProtKB-KW"/>
</dbReference>
<dbReference type="PANTHER" id="PTHR48111">
    <property type="entry name" value="REGULATOR OF RPOS"/>
    <property type="match status" value="1"/>
</dbReference>
<keyword evidence="3" id="KW-0805">Transcription regulation</keyword>
<keyword evidence="11" id="KW-1185">Reference proteome</keyword>
<dbReference type="InterPro" id="IPR001789">
    <property type="entry name" value="Sig_transdc_resp-reg_receiver"/>
</dbReference>
<dbReference type="SMART" id="SM00448">
    <property type="entry name" value="REC"/>
    <property type="match status" value="1"/>
</dbReference>
<evidence type="ECO:0000259" key="8">
    <source>
        <dbReference type="PROSITE" id="PS50110"/>
    </source>
</evidence>
<dbReference type="InterPro" id="IPR036388">
    <property type="entry name" value="WH-like_DNA-bd_sf"/>
</dbReference>
<evidence type="ECO:0000313" key="10">
    <source>
        <dbReference type="EMBL" id="GIQ65395.1"/>
    </source>
</evidence>
<evidence type="ECO:0000256" key="3">
    <source>
        <dbReference type="ARBA" id="ARBA00023015"/>
    </source>
</evidence>
<feature type="DNA-binding region" description="OmpR/PhoB-type" evidence="7">
    <location>
        <begin position="131"/>
        <end position="230"/>
    </location>
</feature>
<evidence type="ECO:0000256" key="6">
    <source>
        <dbReference type="PROSITE-ProRule" id="PRU00169"/>
    </source>
</evidence>
<proteinExistence type="predicted"/>
<dbReference type="Gene3D" id="6.10.250.690">
    <property type="match status" value="1"/>
</dbReference>
<dbReference type="PANTHER" id="PTHR48111:SF73">
    <property type="entry name" value="ALKALINE PHOSPHATASE SYNTHESIS TRANSCRIPTIONAL REGULATORY PROTEIN PHOP"/>
    <property type="match status" value="1"/>
</dbReference>
<reference evidence="10 11" key="1">
    <citation type="submission" date="2021-04" db="EMBL/GenBank/DDBJ databases">
        <title>Draft genome sequence of Paenibacillus cisolokensis, LC2-13A.</title>
        <authorList>
            <person name="Uke A."/>
            <person name="Chhe C."/>
            <person name="Baramee S."/>
            <person name="Kosugi A."/>
        </authorList>
    </citation>
    <scope>NUCLEOTIDE SEQUENCE [LARGE SCALE GENOMIC DNA]</scope>
    <source>
        <strain evidence="10 11">LC2-13A</strain>
    </source>
</reference>
<evidence type="ECO:0000259" key="9">
    <source>
        <dbReference type="PROSITE" id="PS51755"/>
    </source>
</evidence>
<dbReference type="SMART" id="SM00862">
    <property type="entry name" value="Trans_reg_C"/>
    <property type="match status" value="1"/>
</dbReference>
<evidence type="ECO:0000256" key="2">
    <source>
        <dbReference type="ARBA" id="ARBA00023012"/>
    </source>
</evidence>
<protein>
    <submittedName>
        <fullName evidence="10">DNA-binding response regulator</fullName>
    </submittedName>
</protein>
<dbReference type="Proteomes" id="UP000680304">
    <property type="component" value="Unassembled WGS sequence"/>
</dbReference>
<keyword evidence="5" id="KW-0804">Transcription</keyword>
<evidence type="ECO:0000256" key="1">
    <source>
        <dbReference type="ARBA" id="ARBA00022553"/>
    </source>
</evidence>
<dbReference type="InterPro" id="IPR011006">
    <property type="entry name" value="CheY-like_superfamily"/>
</dbReference>
<evidence type="ECO:0000256" key="4">
    <source>
        <dbReference type="ARBA" id="ARBA00023125"/>
    </source>
</evidence>
<evidence type="ECO:0000256" key="7">
    <source>
        <dbReference type="PROSITE-ProRule" id="PRU01091"/>
    </source>
</evidence>
<feature type="modified residue" description="4-aspartylphosphate" evidence="6">
    <location>
        <position position="51"/>
    </location>
</feature>
<sequence length="237" mass="27475">MDILLIEDEESIRDVLKSYFLNEGWNVRETDNGKYALQLIQNFKMDLVVLDLMIDGMPGEDVCCKIRQFSTVPIIMITSKVKESDTINGLNLGADDYITKPFRVKEVIARIYALKRRMDMFTNDKSNAVVTKRFNQGRFVINYTTNEVYVDGRRVELTHTEFKLLSVLTKTPGKIYSRQDLTYEIHGYRNIDVGRTMDMHIRNLRSKIEPDPKEPKYIVTKIGAGYKFDVQPEAQLS</sequence>
<feature type="domain" description="Response regulatory" evidence="8">
    <location>
        <begin position="2"/>
        <end position="115"/>
    </location>
</feature>
<dbReference type="InterPro" id="IPR001867">
    <property type="entry name" value="OmpR/PhoB-type_DNA-bd"/>
</dbReference>
<keyword evidence="4 7" id="KW-0238">DNA-binding</keyword>
<evidence type="ECO:0000313" key="11">
    <source>
        <dbReference type="Proteomes" id="UP000680304"/>
    </source>
</evidence>
<dbReference type="Pfam" id="PF00486">
    <property type="entry name" value="Trans_reg_C"/>
    <property type="match status" value="1"/>
</dbReference>
<dbReference type="Gene3D" id="1.10.10.10">
    <property type="entry name" value="Winged helix-like DNA-binding domain superfamily/Winged helix DNA-binding domain"/>
    <property type="match status" value="1"/>
</dbReference>
<dbReference type="PROSITE" id="PS51755">
    <property type="entry name" value="OMPR_PHOB"/>
    <property type="match status" value="1"/>
</dbReference>
<organism evidence="10 11">
    <name type="scientific">Paenibacillus cisolokensis</name>
    <dbReference type="NCBI Taxonomy" id="1658519"/>
    <lineage>
        <taxon>Bacteria</taxon>
        <taxon>Bacillati</taxon>
        <taxon>Bacillota</taxon>
        <taxon>Bacilli</taxon>
        <taxon>Bacillales</taxon>
        <taxon>Paenibacillaceae</taxon>
        <taxon>Paenibacillus</taxon>
    </lineage>
</organism>
<accession>A0ABQ4NB31</accession>
<dbReference type="EMBL" id="BOVJ01000131">
    <property type="protein sequence ID" value="GIQ65395.1"/>
    <property type="molecule type" value="Genomic_DNA"/>
</dbReference>
<keyword evidence="2" id="KW-0902">Two-component regulatory system</keyword>
<feature type="domain" description="OmpR/PhoB-type" evidence="9">
    <location>
        <begin position="131"/>
        <end position="230"/>
    </location>
</feature>
<comment type="caution">
    <text evidence="10">The sequence shown here is derived from an EMBL/GenBank/DDBJ whole genome shotgun (WGS) entry which is preliminary data.</text>
</comment>
<name>A0ABQ4NB31_9BACL</name>
<dbReference type="Pfam" id="PF00072">
    <property type="entry name" value="Response_reg"/>
    <property type="match status" value="1"/>
</dbReference>
<evidence type="ECO:0000256" key="5">
    <source>
        <dbReference type="ARBA" id="ARBA00023163"/>
    </source>
</evidence>
<dbReference type="SUPFAM" id="SSF52172">
    <property type="entry name" value="CheY-like"/>
    <property type="match status" value="1"/>
</dbReference>